<reference evidence="13 14" key="1">
    <citation type="journal article" date="2015" name="Nature">
        <title>rRNA introns, odd ribosomes, and small enigmatic genomes across a large radiation of phyla.</title>
        <authorList>
            <person name="Brown C.T."/>
            <person name="Hug L.A."/>
            <person name="Thomas B.C."/>
            <person name="Sharon I."/>
            <person name="Castelle C.J."/>
            <person name="Singh A."/>
            <person name="Wilkins M.J."/>
            <person name="Williams K.H."/>
            <person name="Banfield J.F."/>
        </authorList>
    </citation>
    <scope>NUCLEOTIDE SEQUENCE [LARGE SCALE GENOMIC DNA]</scope>
</reference>
<evidence type="ECO:0000256" key="5">
    <source>
        <dbReference type="ARBA" id="ARBA00022679"/>
    </source>
</evidence>
<dbReference type="Gene3D" id="3.90.870.10">
    <property type="entry name" value="DHBP synthase"/>
    <property type="match status" value="1"/>
</dbReference>
<evidence type="ECO:0000256" key="9">
    <source>
        <dbReference type="ARBA" id="ARBA00022840"/>
    </source>
</evidence>
<dbReference type="GO" id="GO:0002949">
    <property type="term" value="P:tRNA threonylcarbamoyladenosine modification"/>
    <property type="evidence" value="ECO:0007669"/>
    <property type="project" value="InterPro"/>
</dbReference>
<dbReference type="PROSITE" id="PS51163">
    <property type="entry name" value="YRDC"/>
    <property type="match status" value="1"/>
</dbReference>
<evidence type="ECO:0000256" key="8">
    <source>
        <dbReference type="ARBA" id="ARBA00022741"/>
    </source>
</evidence>
<dbReference type="AlphaFoldDB" id="A0A0G0CEE7"/>
<dbReference type="NCBIfam" id="TIGR00150">
    <property type="entry name" value="T6A_YjeE"/>
    <property type="match status" value="1"/>
</dbReference>
<dbReference type="GO" id="GO:0003725">
    <property type="term" value="F:double-stranded RNA binding"/>
    <property type="evidence" value="ECO:0007669"/>
    <property type="project" value="InterPro"/>
</dbReference>
<evidence type="ECO:0000259" key="12">
    <source>
        <dbReference type="PROSITE" id="PS51163"/>
    </source>
</evidence>
<dbReference type="InterPro" id="IPR003442">
    <property type="entry name" value="T6A_TsaE"/>
</dbReference>
<dbReference type="PANTHER" id="PTHR17490:SF16">
    <property type="entry name" value="THREONYLCARBAMOYL-AMP SYNTHASE"/>
    <property type="match status" value="1"/>
</dbReference>
<evidence type="ECO:0000313" key="14">
    <source>
        <dbReference type="Proteomes" id="UP000034457"/>
    </source>
</evidence>
<comment type="similarity">
    <text evidence="2">Belongs to the SUA5 family.</text>
</comment>
<keyword evidence="5" id="KW-0808">Transferase</keyword>
<dbReference type="Proteomes" id="UP000034457">
    <property type="component" value="Unassembled WGS sequence"/>
</dbReference>
<dbReference type="Pfam" id="PF02367">
    <property type="entry name" value="TsaE"/>
    <property type="match status" value="1"/>
</dbReference>
<sequence length="285" mass="31934">MLAQQVTISDLQSAIVSEILPGPFTIILPSKHLVEKSLESESGTLGVRIPDNKLMCGLVKKFGKPVTATSANLTGRAPHYSSKSFLANLSDKKKQLIDLLVDAGQLPKNKPSTVVDLTESNIKILRKGDVEFKDSKTFLSKSAKETKKIAFDVISSETKNLTKRKSKKPLVFIIEGELGVGKTVLVKGMGEFLNIKNIVSPTYVIYYEYGNFFHYDLYNVMEKAELNYLGIEKNLKPGNILCFEWGEKAGEIINLLKSKAEIIYIKMNYVNERERKIIINKQITK</sequence>
<dbReference type="STRING" id="1618478.UR68_C0001G0051"/>
<evidence type="ECO:0000313" key="13">
    <source>
        <dbReference type="EMBL" id="KKP74451.1"/>
    </source>
</evidence>
<dbReference type="InterPro" id="IPR027417">
    <property type="entry name" value="P-loop_NTPase"/>
</dbReference>
<keyword evidence="7" id="KW-0548">Nucleotidyltransferase</keyword>
<evidence type="ECO:0000256" key="3">
    <source>
        <dbReference type="ARBA" id="ARBA00012584"/>
    </source>
</evidence>
<accession>A0A0G0CEE7</accession>
<comment type="subcellular location">
    <subcellularLocation>
        <location evidence="1">Cytoplasm</location>
    </subcellularLocation>
</comment>
<evidence type="ECO:0000256" key="11">
    <source>
        <dbReference type="ARBA" id="ARBA00048366"/>
    </source>
</evidence>
<evidence type="ECO:0000256" key="4">
    <source>
        <dbReference type="ARBA" id="ARBA00022490"/>
    </source>
</evidence>
<dbReference type="Gene3D" id="3.40.50.300">
    <property type="entry name" value="P-loop containing nucleotide triphosphate hydrolases"/>
    <property type="match status" value="1"/>
</dbReference>
<keyword evidence="6" id="KW-0819">tRNA processing</keyword>
<dbReference type="GO" id="GO:0061710">
    <property type="term" value="F:L-threonylcarbamoyladenylate synthase"/>
    <property type="evidence" value="ECO:0007669"/>
    <property type="project" value="UniProtKB-EC"/>
</dbReference>
<feature type="domain" description="YrdC-like" evidence="12">
    <location>
        <begin position="1"/>
        <end position="130"/>
    </location>
</feature>
<dbReference type="SUPFAM" id="SSF52540">
    <property type="entry name" value="P-loop containing nucleoside triphosphate hydrolases"/>
    <property type="match status" value="1"/>
</dbReference>
<proteinExistence type="inferred from homology"/>
<evidence type="ECO:0000256" key="10">
    <source>
        <dbReference type="ARBA" id="ARBA00029774"/>
    </source>
</evidence>
<dbReference type="EMBL" id="LBQC01000001">
    <property type="protein sequence ID" value="KKP74451.1"/>
    <property type="molecule type" value="Genomic_DNA"/>
</dbReference>
<keyword evidence="9" id="KW-0067">ATP-binding</keyword>
<keyword evidence="8" id="KW-0547">Nucleotide-binding</keyword>
<organism evidence="13 14">
    <name type="scientific">Candidatus Roizmanbacteria bacterium GW2011_GWA2_35_19</name>
    <dbReference type="NCBI Taxonomy" id="1618478"/>
    <lineage>
        <taxon>Bacteria</taxon>
        <taxon>Candidatus Roizmaniibacteriota</taxon>
    </lineage>
</organism>
<dbReference type="InterPro" id="IPR006070">
    <property type="entry name" value="Sua5-like_dom"/>
</dbReference>
<dbReference type="InterPro" id="IPR017945">
    <property type="entry name" value="DHBP_synth_RibB-like_a/b_dom"/>
</dbReference>
<evidence type="ECO:0000256" key="6">
    <source>
        <dbReference type="ARBA" id="ARBA00022694"/>
    </source>
</evidence>
<dbReference type="InterPro" id="IPR050156">
    <property type="entry name" value="TC-AMP_synthase_SUA5"/>
</dbReference>
<comment type="catalytic activity">
    <reaction evidence="11">
        <text>L-threonine + hydrogencarbonate + ATP = L-threonylcarbamoyladenylate + diphosphate + H2O</text>
        <dbReference type="Rhea" id="RHEA:36407"/>
        <dbReference type="ChEBI" id="CHEBI:15377"/>
        <dbReference type="ChEBI" id="CHEBI:17544"/>
        <dbReference type="ChEBI" id="CHEBI:30616"/>
        <dbReference type="ChEBI" id="CHEBI:33019"/>
        <dbReference type="ChEBI" id="CHEBI:57926"/>
        <dbReference type="ChEBI" id="CHEBI:73682"/>
        <dbReference type="EC" id="2.7.7.87"/>
    </reaction>
</comment>
<dbReference type="GO" id="GO:0005524">
    <property type="term" value="F:ATP binding"/>
    <property type="evidence" value="ECO:0007669"/>
    <property type="project" value="UniProtKB-KW"/>
</dbReference>
<evidence type="ECO:0000256" key="2">
    <source>
        <dbReference type="ARBA" id="ARBA00007663"/>
    </source>
</evidence>
<dbReference type="SUPFAM" id="SSF55821">
    <property type="entry name" value="YrdC/RibB"/>
    <property type="match status" value="1"/>
</dbReference>
<dbReference type="EC" id="2.7.7.87" evidence="3"/>
<dbReference type="GO" id="GO:0005737">
    <property type="term" value="C:cytoplasm"/>
    <property type="evidence" value="ECO:0007669"/>
    <property type="project" value="UniProtKB-SubCell"/>
</dbReference>
<gene>
    <name evidence="13" type="ORF">UR68_C0001G0051</name>
</gene>
<evidence type="ECO:0000256" key="1">
    <source>
        <dbReference type="ARBA" id="ARBA00004496"/>
    </source>
</evidence>
<evidence type="ECO:0000256" key="7">
    <source>
        <dbReference type="ARBA" id="ARBA00022695"/>
    </source>
</evidence>
<keyword evidence="4" id="KW-0963">Cytoplasm</keyword>
<dbReference type="Pfam" id="PF01300">
    <property type="entry name" value="Sua5_yciO_yrdC"/>
    <property type="match status" value="1"/>
</dbReference>
<comment type="caution">
    <text evidence="13">The sequence shown here is derived from an EMBL/GenBank/DDBJ whole genome shotgun (WGS) entry which is preliminary data.</text>
</comment>
<dbReference type="PANTHER" id="PTHR17490">
    <property type="entry name" value="SUA5"/>
    <property type="match status" value="1"/>
</dbReference>
<dbReference type="GO" id="GO:0000049">
    <property type="term" value="F:tRNA binding"/>
    <property type="evidence" value="ECO:0007669"/>
    <property type="project" value="TreeGrafter"/>
</dbReference>
<name>A0A0G0CEE7_9BACT</name>
<dbReference type="GO" id="GO:0006450">
    <property type="term" value="P:regulation of translational fidelity"/>
    <property type="evidence" value="ECO:0007669"/>
    <property type="project" value="TreeGrafter"/>
</dbReference>
<protein>
    <recommendedName>
        <fullName evidence="10">L-threonylcarbamoyladenylate synthase</fullName>
        <ecNumber evidence="3">2.7.7.87</ecNumber>
    </recommendedName>
    <alternativeName>
        <fullName evidence="10">L-threonylcarbamoyladenylate synthase</fullName>
    </alternativeName>
</protein>